<dbReference type="PANTHER" id="PTHR21666:SF270">
    <property type="entry name" value="MUREIN HYDROLASE ACTIVATOR ENVC"/>
    <property type="match status" value="1"/>
</dbReference>
<evidence type="ECO:0000256" key="1">
    <source>
        <dbReference type="SAM" id="Coils"/>
    </source>
</evidence>
<feature type="region of interest" description="Disordered" evidence="2">
    <location>
        <begin position="252"/>
        <end position="295"/>
    </location>
</feature>
<sequence>MKTAFLLVLASGVALAAPAAPPAPLNPAPQQQNLQSVRKEIDALQKDIAQKQAVKEEAQSAIRQSQEALAETRSSLNQLEARHQTSAQQLAELRALIDSTRHKVALAQEKVGRMLARQYKTGEHDAMRLMLNARDPNQAGRDLTYYRHIARAQQQLIDDLAARRGELEQLSQALEAEIARLSTLSQLKSREKQSLEATQATYQQHISQLTSQISAKQNRLVTLKEDEKRLTALIAQINAAIEARRKEEARRVAEARKARQQAAQKENERRRKLAADARKAGKPVPKEAEKPVAVEPVEEVADSSAAGKAFRSLQGRMKLPVAGEIAGRFGAARNEGTTWKGLFIRTAPGQPVRAVADGQVVYADWLRGFGNAVIVDHGGNYMTVYTGLGNVARSAGQTVHAGDSLGSSGTLDSGESGLYFEIRHMGRPVNPLSWAR</sequence>
<name>A0A0K6H2I5_9NEIS</name>
<gene>
    <name evidence="5" type="ORF">Ga0061063_2261</name>
</gene>
<keyword evidence="5" id="KW-0378">Hydrolase</keyword>
<evidence type="ECO:0000259" key="4">
    <source>
        <dbReference type="Pfam" id="PF01551"/>
    </source>
</evidence>
<dbReference type="Gene3D" id="6.10.250.3150">
    <property type="match status" value="1"/>
</dbReference>
<dbReference type="Proteomes" id="UP000243535">
    <property type="component" value="Unassembled WGS sequence"/>
</dbReference>
<dbReference type="Pfam" id="PF01551">
    <property type="entry name" value="Peptidase_M23"/>
    <property type="match status" value="1"/>
</dbReference>
<evidence type="ECO:0000256" key="2">
    <source>
        <dbReference type="SAM" id="MobiDB-lite"/>
    </source>
</evidence>
<dbReference type="CDD" id="cd12797">
    <property type="entry name" value="M23_peptidase"/>
    <property type="match status" value="1"/>
</dbReference>
<keyword evidence="3" id="KW-0732">Signal</keyword>
<accession>A0A0K6H2I5</accession>
<evidence type="ECO:0000313" key="6">
    <source>
        <dbReference type="Proteomes" id="UP000243535"/>
    </source>
</evidence>
<dbReference type="AlphaFoldDB" id="A0A0K6H2I5"/>
<dbReference type="PANTHER" id="PTHR21666">
    <property type="entry name" value="PEPTIDASE-RELATED"/>
    <property type="match status" value="1"/>
</dbReference>
<organism evidence="5 6">
    <name type="scientific">Gulbenkiania indica</name>
    <dbReference type="NCBI Taxonomy" id="375574"/>
    <lineage>
        <taxon>Bacteria</taxon>
        <taxon>Pseudomonadati</taxon>
        <taxon>Pseudomonadota</taxon>
        <taxon>Betaproteobacteria</taxon>
        <taxon>Neisseriales</taxon>
        <taxon>Chromobacteriaceae</taxon>
        <taxon>Gulbenkiania</taxon>
    </lineage>
</organism>
<keyword evidence="1" id="KW-0175">Coiled coil</keyword>
<keyword evidence="6" id="KW-1185">Reference proteome</keyword>
<reference evidence="6" key="1">
    <citation type="submission" date="2015-08" db="EMBL/GenBank/DDBJ databases">
        <authorList>
            <person name="Varghese N."/>
        </authorList>
    </citation>
    <scope>NUCLEOTIDE SEQUENCE [LARGE SCALE GENOMIC DNA]</scope>
    <source>
        <strain evidence="6">DSM 17901</strain>
    </source>
</reference>
<dbReference type="Gene3D" id="2.70.70.10">
    <property type="entry name" value="Glucose Permease (Domain IIA)"/>
    <property type="match status" value="1"/>
</dbReference>
<dbReference type="EMBL" id="CYHA01000005">
    <property type="protein sequence ID" value="CUA85085.1"/>
    <property type="molecule type" value="Genomic_DNA"/>
</dbReference>
<dbReference type="RefSeq" id="WP_054285457.1">
    <property type="nucleotide sequence ID" value="NZ_CYHA01000005.1"/>
</dbReference>
<evidence type="ECO:0000256" key="3">
    <source>
        <dbReference type="SAM" id="SignalP"/>
    </source>
</evidence>
<dbReference type="InterPro" id="IPR050570">
    <property type="entry name" value="Cell_wall_metabolism_enzyme"/>
</dbReference>
<evidence type="ECO:0000313" key="5">
    <source>
        <dbReference type="EMBL" id="CUA85085.1"/>
    </source>
</evidence>
<dbReference type="OrthoDB" id="9784703at2"/>
<protein>
    <submittedName>
        <fullName evidence="5">Septal ring factor EnvC, activator of murein hydrolases AmiA and AmiB</fullName>
    </submittedName>
</protein>
<dbReference type="InterPro" id="IPR016047">
    <property type="entry name" value="M23ase_b-sheet_dom"/>
</dbReference>
<dbReference type="InterPro" id="IPR011055">
    <property type="entry name" value="Dup_hybrid_motif"/>
</dbReference>
<feature type="coiled-coil region" evidence="1">
    <location>
        <begin position="34"/>
        <end position="110"/>
    </location>
</feature>
<dbReference type="SUPFAM" id="SSF51261">
    <property type="entry name" value="Duplicated hybrid motif"/>
    <property type="match status" value="1"/>
</dbReference>
<dbReference type="GO" id="GO:0004222">
    <property type="term" value="F:metalloendopeptidase activity"/>
    <property type="evidence" value="ECO:0007669"/>
    <property type="project" value="TreeGrafter"/>
</dbReference>
<proteinExistence type="predicted"/>
<feature type="chain" id="PRO_5005504045" evidence="3">
    <location>
        <begin position="17"/>
        <end position="436"/>
    </location>
</feature>
<feature type="compositionally biased region" description="Basic and acidic residues" evidence="2">
    <location>
        <begin position="265"/>
        <end position="292"/>
    </location>
</feature>
<feature type="signal peptide" evidence="3">
    <location>
        <begin position="1"/>
        <end position="16"/>
    </location>
</feature>
<dbReference type="STRING" id="375574.GCA_001418035_02046"/>
<feature type="domain" description="M23ase beta-sheet core" evidence="4">
    <location>
        <begin position="338"/>
        <end position="431"/>
    </location>
</feature>